<proteinExistence type="predicted"/>
<name>A0ABW7UQV3_9ACTN</name>
<feature type="compositionally biased region" description="Low complexity" evidence="1">
    <location>
        <begin position="29"/>
        <end position="40"/>
    </location>
</feature>
<protein>
    <submittedName>
        <fullName evidence="4">Uncharacterized protein</fullName>
    </submittedName>
</protein>
<evidence type="ECO:0000256" key="1">
    <source>
        <dbReference type="SAM" id="MobiDB-lite"/>
    </source>
</evidence>
<keyword evidence="3" id="KW-0732">Signal</keyword>
<feature type="signal peptide" evidence="3">
    <location>
        <begin position="1"/>
        <end position="28"/>
    </location>
</feature>
<accession>A0ABW7UQV3</accession>
<organism evidence="4 5">
    <name type="scientific">Streptomyces pathocidini</name>
    <dbReference type="NCBI Taxonomy" id="1650571"/>
    <lineage>
        <taxon>Bacteria</taxon>
        <taxon>Bacillati</taxon>
        <taxon>Actinomycetota</taxon>
        <taxon>Actinomycetes</taxon>
        <taxon>Kitasatosporales</taxon>
        <taxon>Streptomycetaceae</taxon>
        <taxon>Streptomyces</taxon>
    </lineage>
</organism>
<evidence type="ECO:0000256" key="2">
    <source>
        <dbReference type="SAM" id="Phobius"/>
    </source>
</evidence>
<dbReference type="RefSeq" id="WP_157859129.1">
    <property type="nucleotide sequence ID" value="NZ_JBIRWE010000004.1"/>
</dbReference>
<sequence length="194" mass="19261">MRTSSRVMAASFLIIAVAVGGPATTVVADDQTDYGQSDSGSGYGQGGGGGGGGGGYGDQRLTITPSMPKEGSSVTLIVKADCEAPAVKVESDGFSPRVAWLHDKGGGKYFVGSATVVHHAKKGDRFQVTAKCTRGETMYGGFTIGHGAWKGSHAGLGGSAGGVDTTSLAAGGALLAAAVGGSILVIRRRSGSHS</sequence>
<comment type="caution">
    <text evidence="4">The sequence shown here is derived from an EMBL/GenBank/DDBJ whole genome shotgun (WGS) entry which is preliminary data.</text>
</comment>
<evidence type="ECO:0000313" key="4">
    <source>
        <dbReference type="EMBL" id="MFI1965000.1"/>
    </source>
</evidence>
<reference evidence="4 5" key="1">
    <citation type="submission" date="2024-10" db="EMBL/GenBank/DDBJ databases">
        <title>The Natural Products Discovery Center: Release of the First 8490 Sequenced Strains for Exploring Actinobacteria Biosynthetic Diversity.</title>
        <authorList>
            <person name="Kalkreuter E."/>
            <person name="Kautsar S.A."/>
            <person name="Yang D."/>
            <person name="Bader C.D."/>
            <person name="Teijaro C.N."/>
            <person name="Fluegel L."/>
            <person name="Davis C.M."/>
            <person name="Simpson J.R."/>
            <person name="Lauterbach L."/>
            <person name="Steele A.D."/>
            <person name="Gui C."/>
            <person name="Meng S."/>
            <person name="Li G."/>
            <person name="Viehrig K."/>
            <person name="Ye F."/>
            <person name="Su P."/>
            <person name="Kiefer A.F."/>
            <person name="Nichols A."/>
            <person name="Cepeda A.J."/>
            <person name="Yan W."/>
            <person name="Fan B."/>
            <person name="Jiang Y."/>
            <person name="Adhikari A."/>
            <person name="Zheng C.-J."/>
            <person name="Schuster L."/>
            <person name="Cowan T.M."/>
            <person name="Smanski M.J."/>
            <person name="Chevrette M.G."/>
            <person name="De Carvalho L.P.S."/>
            <person name="Shen B."/>
        </authorList>
    </citation>
    <scope>NUCLEOTIDE SEQUENCE [LARGE SCALE GENOMIC DNA]</scope>
    <source>
        <strain evidence="4 5">NPDC020327</strain>
    </source>
</reference>
<keyword evidence="5" id="KW-1185">Reference proteome</keyword>
<gene>
    <name evidence="4" type="ORF">ACH429_12940</name>
</gene>
<evidence type="ECO:0000256" key="3">
    <source>
        <dbReference type="SAM" id="SignalP"/>
    </source>
</evidence>
<feature type="region of interest" description="Disordered" evidence="1">
    <location>
        <begin position="29"/>
        <end position="63"/>
    </location>
</feature>
<keyword evidence="2" id="KW-0472">Membrane</keyword>
<evidence type="ECO:0000313" key="5">
    <source>
        <dbReference type="Proteomes" id="UP001611548"/>
    </source>
</evidence>
<feature type="chain" id="PRO_5046756016" evidence="3">
    <location>
        <begin position="29"/>
        <end position="194"/>
    </location>
</feature>
<keyword evidence="2" id="KW-0812">Transmembrane</keyword>
<dbReference type="Proteomes" id="UP001611548">
    <property type="component" value="Unassembled WGS sequence"/>
</dbReference>
<dbReference type="EMBL" id="JBIRWE010000004">
    <property type="protein sequence ID" value="MFI1965000.1"/>
    <property type="molecule type" value="Genomic_DNA"/>
</dbReference>
<feature type="compositionally biased region" description="Gly residues" evidence="1">
    <location>
        <begin position="41"/>
        <end position="57"/>
    </location>
</feature>
<keyword evidence="2" id="KW-1133">Transmembrane helix</keyword>
<feature type="transmembrane region" description="Helical" evidence="2">
    <location>
        <begin position="168"/>
        <end position="186"/>
    </location>
</feature>